<dbReference type="EMBL" id="KQ085903">
    <property type="protein sequence ID" value="KLO17552.1"/>
    <property type="molecule type" value="Genomic_DNA"/>
</dbReference>
<evidence type="ECO:0000313" key="3">
    <source>
        <dbReference type="Proteomes" id="UP000053477"/>
    </source>
</evidence>
<gene>
    <name evidence="2" type="ORF">SCHPADRAFT_957310</name>
</gene>
<organism evidence="2 3">
    <name type="scientific">Schizopora paradoxa</name>
    <dbReference type="NCBI Taxonomy" id="27342"/>
    <lineage>
        <taxon>Eukaryota</taxon>
        <taxon>Fungi</taxon>
        <taxon>Dikarya</taxon>
        <taxon>Basidiomycota</taxon>
        <taxon>Agaricomycotina</taxon>
        <taxon>Agaricomycetes</taxon>
        <taxon>Hymenochaetales</taxon>
        <taxon>Schizoporaceae</taxon>
        <taxon>Schizopora</taxon>
    </lineage>
</organism>
<name>A0A0H2S118_9AGAM</name>
<accession>A0A0H2S118</accession>
<keyword evidence="3" id="KW-1185">Reference proteome</keyword>
<dbReference type="AlphaFoldDB" id="A0A0H2S118"/>
<evidence type="ECO:0000313" key="2">
    <source>
        <dbReference type="EMBL" id="KLO17552.1"/>
    </source>
</evidence>
<feature type="region of interest" description="Disordered" evidence="1">
    <location>
        <begin position="150"/>
        <end position="200"/>
    </location>
</feature>
<feature type="compositionally biased region" description="Basic and acidic residues" evidence="1">
    <location>
        <begin position="166"/>
        <end position="186"/>
    </location>
</feature>
<sequence length="200" mass="22944">MPFAFLKSMQQLHLQNKKLSRTIRRVHGQDKRLGATNGVRVYGFCRAVSGWGIIAKESESPLRVDKGQVQRPKRRMSSDYYSRRANTVPRNYPPEKGGAATALRRLLSLQDPGLGSVVFDITILAQRKKLVTLRLHAVKRDQFRELGEEKEQKKRSFRKLSNDISSDAHLKTRLRPPKELPRERSPVQRQGGCCWKNLGK</sequence>
<dbReference type="Proteomes" id="UP000053477">
    <property type="component" value="Unassembled WGS sequence"/>
</dbReference>
<reference evidence="2 3" key="1">
    <citation type="submission" date="2015-04" db="EMBL/GenBank/DDBJ databases">
        <title>Complete genome sequence of Schizopora paradoxa KUC8140, a cosmopolitan wood degrader in East Asia.</title>
        <authorList>
            <consortium name="DOE Joint Genome Institute"/>
            <person name="Min B."/>
            <person name="Park H."/>
            <person name="Jang Y."/>
            <person name="Kim J.-J."/>
            <person name="Kim K.H."/>
            <person name="Pangilinan J."/>
            <person name="Lipzen A."/>
            <person name="Riley R."/>
            <person name="Grigoriev I.V."/>
            <person name="Spatafora J.W."/>
            <person name="Choi I.-G."/>
        </authorList>
    </citation>
    <scope>NUCLEOTIDE SEQUENCE [LARGE SCALE GENOMIC DNA]</scope>
    <source>
        <strain evidence="2 3">KUC8140</strain>
    </source>
</reference>
<proteinExistence type="predicted"/>
<evidence type="ECO:0000256" key="1">
    <source>
        <dbReference type="SAM" id="MobiDB-lite"/>
    </source>
</evidence>
<dbReference type="InParanoid" id="A0A0H2S118"/>
<protein>
    <submittedName>
        <fullName evidence="2">Uncharacterized protein</fullName>
    </submittedName>
</protein>